<dbReference type="PANTHER" id="PTHR35568:SF1">
    <property type="entry name" value="TRANSCRIPTIONAL REGULATOR DAUR"/>
    <property type="match status" value="1"/>
</dbReference>
<sequence>MNQYVSAYLPLVDFLADCLGENTEVVLHDLTDCRQPVVAIRNGHISGRSVGSPITDLSLRVLKAASFEQVPYQVNYQGAAQNGHLLKSSAYFIKDDSGRFVGMLCINTDYHDLVASRDLLNRVIAMCKVPSEGAAVSETPNRNVQELVINHIRRACPEIDLIAETMQQKEKMELVEQLNDMGTFLIKGAIGYVAEALHVSVPTIYRYLNLVKKENR</sequence>
<dbReference type="InterPro" id="IPR013559">
    <property type="entry name" value="YheO"/>
</dbReference>
<evidence type="ECO:0000313" key="4">
    <source>
        <dbReference type="Proteomes" id="UP000653127"/>
    </source>
</evidence>
<dbReference type="Pfam" id="PF13309">
    <property type="entry name" value="HTH_22"/>
    <property type="match status" value="1"/>
</dbReference>
<dbReference type="InterPro" id="IPR039446">
    <property type="entry name" value="DauR-like"/>
</dbReference>
<dbReference type="Pfam" id="PF08348">
    <property type="entry name" value="PAS_6"/>
    <property type="match status" value="1"/>
</dbReference>
<evidence type="ECO:0000313" key="3">
    <source>
        <dbReference type="EMBL" id="MBC8546016.1"/>
    </source>
</evidence>
<evidence type="ECO:0000259" key="2">
    <source>
        <dbReference type="Pfam" id="PF13309"/>
    </source>
</evidence>
<dbReference type="PANTHER" id="PTHR35568">
    <property type="entry name" value="TRANSCRIPTIONAL REGULATOR DAUR"/>
    <property type="match status" value="1"/>
</dbReference>
<keyword evidence="4" id="KW-1185">Reference proteome</keyword>
<reference evidence="3" key="1">
    <citation type="submission" date="2020-08" db="EMBL/GenBank/DDBJ databases">
        <title>Genome public.</title>
        <authorList>
            <person name="Liu C."/>
            <person name="Sun Q."/>
        </authorList>
    </citation>
    <scope>NUCLEOTIDE SEQUENCE</scope>
    <source>
        <strain evidence="3">NSJ-31</strain>
    </source>
</reference>
<feature type="domain" description="Transcriptional regulator DauR-like HTH" evidence="2">
    <location>
        <begin position="150"/>
        <end position="209"/>
    </location>
</feature>
<accession>A0A926DWG5</accession>
<name>A0A926DWG5_9FIRM</name>
<dbReference type="EMBL" id="JACRST010000003">
    <property type="protein sequence ID" value="MBC8546016.1"/>
    <property type="molecule type" value="Genomic_DNA"/>
</dbReference>
<dbReference type="AlphaFoldDB" id="A0A926DWG5"/>
<comment type="caution">
    <text evidence="3">The sequence shown here is derived from an EMBL/GenBank/DDBJ whole genome shotgun (WGS) entry which is preliminary data.</text>
</comment>
<organism evidence="3 4">
    <name type="scientific">Ligaoa zhengdingensis</name>
    <dbReference type="NCBI Taxonomy" id="2763658"/>
    <lineage>
        <taxon>Bacteria</taxon>
        <taxon>Bacillati</taxon>
        <taxon>Bacillota</taxon>
        <taxon>Clostridia</taxon>
        <taxon>Eubacteriales</taxon>
        <taxon>Oscillospiraceae</taxon>
        <taxon>Ligaoa</taxon>
    </lineage>
</organism>
<dbReference type="RefSeq" id="WP_249282168.1">
    <property type="nucleotide sequence ID" value="NZ_JACRST010000003.1"/>
</dbReference>
<feature type="domain" description="YheO-like" evidence="1">
    <location>
        <begin position="7"/>
        <end position="115"/>
    </location>
</feature>
<protein>
    <submittedName>
        <fullName evidence="3">PAS domain-containing protein</fullName>
    </submittedName>
</protein>
<dbReference type="InterPro" id="IPR039445">
    <property type="entry name" value="DauR-like_HTH"/>
</dbReference>
<dbReference type="Proteomes" id="UP000653127">
    <property type="component" value="Unassembled WGS sequence"/>
</dbReference>
<gene>
    <name evidence="3" type="ORF">H8711_03580</name>
</gene>
<proteinExistence type="predicted"/>
<evidence type="ECO:0000259" key="1">
    <source>
        <dbReference type="Pfam" id="PF08348"/>
    </source>
</evidence>